<keyword evidence="1" id="KW-0812">Transmembrane</keyword>
<evidence type="ECO:0000313" key="2">
    <source>
        <dbReference type="EMBL" id="KAL3773228.1"/>
    </source>
</evidence>
<comment type="caution">
    <text evidence="2">The sequence shown here is derived from an EMBL/GenBank/DDBJ whole genome shotgun (WGS) entry which is preliminary data.</text>
</comment>
<keyword evidence="1" id="KW-1133">Transmembrane helix</keyword>
<name>A0ABD3NCZ6_9STRA</name>
<evidence type="ECO:0000313" key="3">
    <source>
        <dbReference type="Proteomes" id="UP001530315"/>
    </source>
</evidence>
<dbReference type="Proteomes" id="UP001530315">
    <property type="component" value="Unassembled WGS sequence"/>
</dbReference>
<protein>
    <submittedName>
        <fullName evidence="2">Uncharacterized protein</fullName>
    </submittedName>
</protein>
<dbReference type="AlphaFoldDB" id="A0ABD3NCZ6"/>
<reference evidence="2 3" key="1">
    <citation type="submission" date="2024-10" db="EMBL/GenBank/DDBJ databases">
        <title>Updated reference genomes for cyclostephanoid diatoms.</title>
        <authorList>
            <person name="Roberts W.R."/>
            <person name="Alverson A.J."/>
        </authorList>
    </citation>
    <scope>NUCLEOTIDE SEQUENCE [LARGE SCALE GENOMIC DNA]</scope>
    <source>
        <strain evidence="2 3">AJA276-08</strain>
    </source>
</reference>
<organism evidence="2 3">
    <name type="scientific">Stephanodiscus triporus</name>
    <dbReference type="NCBI Taxonomy" id="2934178"/>
    <lineage>
        <taxon>Eukaryota</taxon>
        <taxon>Sar</taxon>
        <taxon>Stramenopiles</taxon>
        <taxon>Ochrophyta</taxon>
        <taxon>Bacillariophyta</taxon>
        <taxon>Coscinodiscophyceae</taxon>
        <taxon>Thalassiosirophycidae</taxon>
        <taxon>Stephanodiscales</taxon>
        <taxon>Stephanodiscaceae</taxon>
        <taxon>Stephanodiscus</taxon>
    </lineage>
</organism>
<evidence type="ECO:0000256" key="1">
    <source>
        <dbReference type="SAM" id="Phobius"/>
    </source>
</evidence>
<keyword evidence="1" id="KW-0472">Membrane</keyword>
<keyword evidence="3" id="KW-1185">Reference proteome</keyword>
<feature type="transmembrane region" description="Helical" evidence="1">
    <location>
        <begin position="49"/>
        <end position="74"/>
    </location>
</feature>
<sequence length="164" mass="17994">MSDTPLLSDCRSTGSMLDLTLDGVSTHDGVTTLDEDEAKVRSKAETRSVVLLFANLYSAIFVPLQHLIMLSSLLTIGLTVLVTMYWSNHIEFCSATFLLIMGHCIYDWGTSPKGREASDIDVLAEHADKVLQELVALLNELFRFLTYPILTARAGMPAGVLSLT</sequence>
<proteinExistence type="predicted"/>
<dbReference type="EMBL" id="JALLAZ020001543">
    <property type="protein sequence ID" value="KAL3773228.1"/>
    <property type="molecule type" value="Genomic_DNA"/>
</dbReference>
<gene>
    <name evidence="2" type="ORF">ACHAW5_008149</name>
</gene>
<accession>A0ABD3NCZ6</accession>